<keyword evidence="3" id="KW-1185">Reference proteome</keyword>
<dbReference type="AlphaFoldDB" id="A0A8J5JGL3"/>
<feature type="compositionally biased region" description="Basic residues" evidence="1">
    <location>
        <begin position="26"/>
        <end position="37"/>
    </location>
</feature>
<protein>
    <submittedName>
        <fullName evidence="2">Uncharacterized protein</fullName>
    </submittedName>
</protein>
<dbReference type="Proteomes" id="UP000747542">
    <property type="component" value="Unassembled WGS sequence"/>
</dbReference>
<organism evidence="2 3">
    <name type="scientific">Homarus americanus</name>
    <name type="common">American lobster</name>
    <dbReference type="NCBI Taxonomy" id="6706"/>
    <lineage>
        <taxon>Eukaryota</taxon>
        <taxon>Metazoa</taxon>
        <taxon>Ecdysozoa</taxon>
        <taxon>Arthropoda</taxon>
        <taxon>Crustacea</taxon>
        <taxon>Multicrustacea</taxon>
        <taxon>Malacostraca</taxon>
        <taxon>Eumalacostraca</taxon>
        <taxon>Eucarida</taxon>
        <taxon>Decapoda</taxon>
        <taxon>Pleocyemata</taxon>
        <taxon>Astacidea</taxon>
        <taxon>Nephropoidea</taxon>
        <taxon>Nephropidae</taxon>
        <taxon>Homarus</taxon>
    </lineage>
</organism>
<accession>A0A8J5JGL3</accession>
<comment type="caution">
    <text evidence="2">The sequence shown here is derived from an EMBL/GenBank/DDBJ whole genome shotgun (WGS) entry which is preliminary data.</text>
</comment>
<name>A0A8J5JGL3_HOMAM</name>
<sequence length="147" mass="16527">MHRTLYDGTSILEGVPRGVKRTPLPPRHHRPGMKRRNGVSLPPPQTKPRPGSTGPEQLADESFERTLAEISAPSGSNIETLDNGNPEEKKTTSRKKTRFGFAKKKEDGTKVDLTQNDSSEDKKNTNDKKNTDKIIKIPQRRRAKLFN</sequence>
<dbReference type="EMBL" id="JAHLQT010040208">
    <property type="protein sequence ID" value="KAG7156041.1"/>
    <property type="molecule type" value="Genomic_DNA"/>
</dbReference>
<evidence type="ECO:0000313" key="3">
    <source>
        <dbReference type="Proteomes" id="UP000747542"/>
    </source>
</evidence>
<proteinExistence type="predicted"/>
<feature type="compositionally biased region" description="Basic and acidic residues" evidence="1">
    <location>
        <begin position="119"/>
        <end position="135"/>
    </location>
</feature>
<feature type="region of interest" description="Disordered" evidence="1">
    <location>
        <begin position="1"/>
        <end position="147"/>
    </location>
</feature>
<feature type="compositionally biased region" description="Polar residues" evidence="1">
    <location>
        <begin position="73"/>
        <end position="83"/>
    </location>
</feature>
<reference evidence="2" key="1">
    <citation type="journal article" date="2021" name="Sci. Adv.">
        <title>The American lobster genome reveals insights on longevity, neural, and immune adaptations.</title>
        <authorList>
            <person name="Polinski J.M."/>
            <person name="Zimin A.V."/>
            <person name="Clark K.F."/>
            <person name="Kohn A.B."/>
            <person name="Sadowski N."/>
            <person name="Timp W."/>
            <person name="Ptitsyn A."/>
            <person name="Khanna P."/>
            <person name="Romanova D.Y."/>
            <person name="Williams P."/>
            <person name="Greenwood S.J."/>
            <person name="Moroz L.L."/>
            <person name="Walt D.R."/>
            <person name="Bodnar A.G."/>
        </authorList>
    </citation>
    <scope>NUCLEOTIDE SEQUENCE</scope>
    <source>
        <strain evidence="2">GMGI-L3</strain>
    </source>
</reference>
<feature type="compositionally biased region" description="Basic residues" evidence="1">
    <location>
        <begin position="92"/>
        <end position="102"/>
    </location>
</feature>
<evidence type="ECO:0000256" key="1">
    <source>
        <dbReference type="SAM" id="MobiDB-lite"/>
    </source>
</evidence>
<evidence type="ECO:0000313" key="2">
    <source>
        <dbReference type="EMBL" id="KAG7156041.1"/>
    </source>
</evidence>
<gene>
    <name evidence="2" type="ORF">Hamer_G026353</name>
</gene>
<feature type="compositionally biased region" description="Basic residues" evidence="1">
    <location>
        <begin position="138"/>
        <end position="147"/>
    </location>
</feature>